<accession>A0A543F9Y8</accession>
<reference evidence="2 3" key="1">
    <citation type="submission" date="2019-06" db="EMBL/GenBank/DDBJ databases">
        <title>Sequencing the genomes of 1000 actinobacteria strains.</title>
        <authorList>
            <person name="Klenk H.-P."/>
        </authorList>
    </citation>
    <scope>NUCLEOTIDE SEQUENCE [LARGE SCALE GENOMIC DNA]</scope>
    <source>
        <strain evidence="2 3">DSM 103495</strain>
    </source>
</reference>
<feature type="region of interest" description="Disordered" evidence="1">
    <location>
        <begin position="68"/>
        <end position="89"/>
    </location>
</feature>
<organism evidence="2 3">
    <name type="scientific">Nocardia bhagyanarayanae</name>
    <dbReference type="NCBI Taxonomy" id="1215925"/>
    <lineage>
        <taxon>Bacteria</taxon>
        <taxon>Bacillati</taxon>
        <taxon>Actinomycetota</taxon>
        <taxon>Actinomycetes</taxon>
        <taxon>Mycobacteriales</taxon>
        <taxon>Nocardiaceae</taxon>
        <taxon>Nocardia</taxon>
    </lineage>
</organism>
<comment type="caution">
    <text evidence="2">The sequence shown here is derived from an EMBL/GenBank/DDBJ whole genome shotgun (WGS) entry which is preliminary data.</text>
</comment>
<dbReference type="EMBL" id="VFPG01000001">
    <property type="protein sequence ID" value="TQM30646.1"/>
    <property type="molecule type" value="Genomic_DNA"/>
</dbReference>
<keyword evidence="3" id="KW-1185">Reference proteome</keyword>
<evidence type="ECO:0000313" key="3">
    <source>
        <dbReference type="Proteomes" id="UP000316331"/>
    </source>
</evidence>
<protein>
    <submittedName>
        <fullName evidence="2">Uncharacterized protein</fullName>
    </submittedName>
</protein>
<evidence type="ECO:0000256" key="1">
    <source>
        <dbReference type="SAM" id="MobiDB-lite"/>
    </source>
</evidence>
<proteinExistence type="predicted"/>
<dbReference type="RefSeq" id="WP_141808896.1">
    <property type="nucleotide sequence ID" value="NZ_VFPG01000001.1"/>
</dbReference>
<gene>
    <name evidence="2" type="ORF">FB390_2280</name>
</gene>
<dbReference type="Proteomes" id="UP000316331">
    <property type="component" value="Unassembled WGS sequence"/>
</dbReference>
<sequence length="89" mass="9039">MGPSNHDDAHTLAGAFAAAGFRVAAAGRPPVEDMPTALPDTAVLESCGVAVGLVDRALRETAARLQRSGVASLRGAEAGDDSSRSPFCF</sequence>
<evidence type="ECO:0000313" key="2">
    <source>
        <dbReference type="EMBL" id="TQM30646.1"/>
    </source>
</evidence>
<dbReference type="AlphaFoldDB" id="A0A543F9Y8"/>
<name>A0A543F9Y8_9NOCA</name>
<dbReference type="OrthoDB" id="9906046at2"/>